<dbReference type="AlphaFoldDB" id="A0A0A9U7E1"/>
<name>A0A0A9U7E1_ARUDO</name>
<reference evidence="1" key="2">
    <citation type="journal article" date="2015" name="Data Brief">
        <title>Shoot transcriptome of the giant reed, Arundo donax.</title>
        <authorList>
            <person name="Barrero R.A."/>
            <person name="Guerrero F.D."/>
            <person name="Moolhuijzen P."/>
            <person name="Goolsby J.A."/>
            <person name="Tidwell J."/>
            <person name="Bellgard S.E."/>
            <person name="Bellgard M.I."/>
        </authorList>
    </citation>
    <scope>NUCLEOTIDE SEQUENCE</scope>
    <source>
        <tissue evidence="1">Shoot tissue taken approximately 20 cm above the soil surface</tissue>
    </source>
</reference>
<protein>
    <submittedName>
        <fullName evidence="1">Uncharacterized protein</fullName>
    </submittedName>
</protein>
<organism evidence="1">
    <name type="scientific">Arundo donax</name>
    <name type="common">Giant reed</name>
    <name type="synonym">Donax arundinaceus</name>
    <dbReference type="NCBI Taxonomy" id="35708"/>
    <lineage>
        <taxon>Eukaryota</taxon>
        <taxon>Viridiplantae</taxon>
        <taxon>Streptophyta</taxon>
        <taxon>Embryophyta</taxon>
        <taxon>Tracheophyta</taxon>
        <taxon>Spermatophyta</taxon>
        <taxon>Magnoliopsida</taxon>
        <taxon>Liliopsida</taxon>
        <taxon>Poales</taxon>
        <taxon>Poaceae</taxon>
        <taxon>PACMAD clade</taxon>
        <taxon>Arundinoideae</taxon>
        <taxon>Arundineae</taxon>
        <taxon>Arundo</taxon>
    </lineage>
</organism>
<proteinExistence type="predicted"/>
<sequence length="79" mass="9133">MLTISIYAFFHEVFKSFVGKHCLLYIVSENTLLSRHRVVCSKNLKPYEQSVFTRPKCSEKQGSFKYVSSFLLSAAKLCF</sequence>
<accession>A0A0A9U7E1</accession>
<reference evidence="1" key="1">
    <citation type="submission" date="2014-09" db="EMBL/GenBank/DDBJ databases">
        <authorList>
            <person name="Magalhaes I.L.F."/>
            <person name="Oliveira U."/>
            <person name="Santos F.R."/>
            <person name="Vidigal T.H.D.A."/>
            <person name="Brescovit A.D."/>
            <person name="Santos A.J."/>
        </authorList>
    </citation>
    <scope>NUCLEOTIDE SEQUENCE</scope>
    <source>
        <tissue evidence="1">Shoot tissue taken approximately 20 cm above the soil surface</tissue>
    </source>
</reference>
<dbReference type="EMBL" id="GBRH01220443">
    <property type="protein sequence ID" value="JAD77452.1"/>
    <property type="molecule type" value="Transcribed_RNA"/>
</dbReference>
<evidence type="ECO:0000313" key="1">
    <source>
        <dbReference type="EMBL" id="JAD77452.1"/>
    </source>
</evidence>